<accession>A0A4P7QCU9</accession>
<gene>
    <name evidence="1" type="ORF">CENDO_00355</name>
</gene>
<name>A0A4P7QCU9_9CORY</name>
<dbReference type="KEGG" id="cee:CENDO_00355"/>
<organism evidence="1 2">
    <name type="scientific">Corynebacterium endometrii</name>
    <dbReference type="NCBI Taxonomy" id="2488819"/>
    <lineage>
        <taxon>Bacteria</taxon>
        <taxon>Bacillati</taxon>
        <taxon>Actinomycetota</taxon>
        <taxon>Actinomycetes</taxon>
        <taxon>Mycobacteriales</taxon>
        <taxon>Corynebacteriaceae</taxon>
        <taxon>Corynebacterium</taxon>
    </lineage>
</organism>
<keyword evidence="2" id="KW-1185">Reference proteome</keyword>
<reference evidence="1 2" key="1">
    <citation type="submission" date="2019-04" db="EMBL/GenBank/DDBJ databases">
        <title>Corynebacterium endometrii sp. nov., isolated from the uterus of a cow with endometritis.</title>
        <authorList>
            <person name="Ballas P."/>
            <person name="Ruckert C."/>
            <person name="Wagener K."/>
            <person name="Drillich M."/>
            <person name="Kaempfer P."/>
            <person name="Busse H.-J."/>
            <person name="Ehling-Schulz M."/>
        </authorList>
    </citation>
    <scope>NUCLEOTIDE SEQUENCE [LARGE SCALE GENOMIC DNA]</scope>
    <source>
        <strain evidence="1 2">LMM-1653</strain>
    </source>
</reference>
<evidence type="ECO:0000313" key="2">
    <source>
        <dbReference type="Proteomes" id="UP000296352"/>
    </source>
</evidence>
<dbReference type="Proteomes" id="UP000296352">
    <property type="component" value="Chromosome"/>
</dbReference>
<proteinExistence type="predicted"/>
<dbReference type="AlphaFoldDB" id="A0A4P7QCU9"/>
<dbReference type="EMBL" id="CP039247">
    <property type="protein sequence ID" value="QCB27381.1"/>
    <property type="molecule type" value="Genomic_DNA"/>
</dbReference>
<protein>
    <submittedName>
        <fullName evidence="1">Uncharacterized protein</fullName>
    </submittedName>
</protein>
<sequence length="91" mass="10137">MTNLHENELISLIDEFNQELSLSIRAFTNTSPTFAYTEVSDYVSIRLEQEDNAPGFIPLKAEGHTVLGLVPSFTFTHTEMSSHIYSVSAGK</sequence>
<evidence type="ECO:0000313" key="1">
    <source>
        <dbReference type="EMBL" id="QCB27381.1"/>
    </source>
</evidence>